<evidence type="ECO:0000256" key="4">
    <source>
        <dbReference type="ARBA" id="ARBA00010416"/>
    </source>
</evidence>
<evidence type="ECO:0000256" key="7">
    <source>
        <dbReference type="ARBA" id="ARBA00022490"/>
    </source>
</evidence>
<evidence type="ECO:0000313" key="23">
    <source>
        <dbReference type="EMBL" id="EHR33984.1"/>
    </source>
</evidence>
<keyword evidence="15 19" id="KW-0961">Cell wall biogenesis/degradation</keyword>
<comment type="subcellular location">
    <subcellularLocation>
        <location evidence="2 19 20">Cytoplasm</location>
    </subcellularLocation>
</comment>
<comment type="function">
    <text evidence="1 19 20">Cell wall formation. Catalyzes the addition of glutamate to the nucleotide precursor UDP-N-acetylmuramoyl-L-alanine (UMA).</text>
</comment>
<dbReference type="EMBL" id="AGEI01000021">
    <property type="protein sequence ID" value="EHR33984.1"/>
    <property type="molecule type" value="Genomic_DNA"/>
</dbReference>
<dbReference type="Pfam" id="PF08245">
    <property type="entry name" value="Mur_ligase_M"/>
    <property type="match status" value="1"/>
</dbReference>
<dbReference type="eggNOG" id="COG0771">
    <property type="taxonomic scope" value="Bacteria"/>
</dbReference>
<evidence type="ECO:0000256" key="16">
    <source>
        <dbReference type="ARBA" id="ARBA00030398"/>
    </source>
</evidence>
<evidence type="ECO:0000256" key="14">
    <source>
        <dbReference type="ARBA" id="ARBA00023306"/>
    </source>
</evidence>
<keyword evidence="8 19" id="KW-0436">Ligase</keyword>
<dbReference type="SUPFAM" id="SSF53623">
    <property type="entry name" value="MurD-like peptide ligases, catalytic domain"/>
    <property type="match status" value="1"/>
</dbReference>
<dbReference type="InterPro" id="IPR013221">
    <property type="entry name" value="Mur_ligase_cen"/>
</dbReference>
<keyword evidence="13 19" id="KW-0573">Peptidoglycan synthesis</keyword>
<evidence type="ECO:0000256" key="3">
    <source>
        <dbReference type="ARBA" id="ARBA00004752"/>
    </source>
</evidence>
<evidence type="ECO:0000259" key="22">
    <source>
        <dbReference type="Pfam" id="PF08245"/>
    </source>
</evidence>
<dbReference type="SUPFAM" id="SSF51984">
    <property type="entry name" value="MurCD N-terminal domain"/>
    <property type="match status" value="1"/>
</dbReference>
<evidence type="ECO:0000256" key="17">
    <source>
        <dbReference type="ARBA" id="ARBA00032324"/>
    </source>
</evidence>
<dbReference type="GO" id="GO:0008360">
    <property type="term" value="P:regulation of cell shape"/>
    <property type="evidence" value="ECO:0007669"/>
    <property type="project" value="UniProtKB-KW"/>
</dbReference>
<keyword evidence="12 19" id="KW-0133">Cell shape</keyword>
<dbReference type="RefSeq" id="WP_005398362.1">
    <property type="nucleotide sequence ID" value="NZ_JH601088.1"/>
</dbReference>
<evidence type="ECO:0000256" key="13">
    <source>
        <dbReference type="ARBA" id="ARBA00022984"/>
    </source>
</evidence>
<dbReference type="Gene3D" id="3.90.190.20">
    <property type="entry name" value="Mur ligase, C-terminal domain"/>
    <property type="match status" value="1"/>
</dbReference>
<evidence type="ECO:0000256" key="19">
    <source>
        <dbReference type="HAMAP-Rule" id="MF_00639"/>
    </source>
</evidence>
<dbReference type="Pfam" id="PF21799">
    <property type="entry name" value="MurD-like_N"/>
    <property type="match status" value="1"/>
</dbReference>
<feature type="binding site" evidence="19">
    <location>
        <begin position="115"/>
        <end position="121"/>
    </location>
    <ligand>
        <name>ATP</name>
        <dbReference type="ChEBI" id="CHEBI:30616"/>
    </ligand>
</feature>
<keyword evidence="14 19" id="KW-0131">Cell cycle</keyword>
<dbReference type="GO" id="GO:0005737">
    <property type="term" value="C:cytoplasm"/>
    <property type="evidence" value="ECO:0007669"/>
    <property type="project" value="UniProtKB-SubCell"/>
</dbReference>
<keyword evidence="7 19" id="KW-0963">Cytoplasm</keyword>
<dbReference type="NCBIfam" id="TIGR01087">
    <property type="entry name" value="murD"/>
    <property type="match status" value="1"/>
</dbReference>
<evidence type="ECO:0000256" key="1">
    <source>
        <dbReference type="ARBA" id="ARBA00002734"/>
    </source>
</evidence>
<protein>
    <recommendedName>
        <fullName evidence="6 19">UDP-N-acetylmuramoylalanine--D-glutamate ligase</fullName>
        <ecNumber evidence="5 19">6.3.2.9</ecNumber>
    </recommendedName>
    <alternativeName>
        <fullName evidence="17 19">D-glutamic acid-adding enzyme</fullName>
    </alternativeName>
    <alternativeName>
        <fullName evidence="16 19">UDP-N-acetylmuramoyl-L-alanyl-D-glutamate synthetase</fullName>
    </alternativeName>
</protein>
<reference evidence="23 24" key="1">
    <citation type="submission" date="2012-01" db="EMBL/GenBank/DDBJ databases">
        <title>The Genome Sequence of Helcococcus kunzii ATCC 51366.</title>
        <authorList>
            <consortium name="The Broad Institute Genome Sequencing Platform"/>
            <person name="Earl A."/>
            <person name="Ward D."/>
            <person name="Feldgarden M."/>
            <person name="Gevers D."/>
            <person name="Huys G."/>
            <person name="Young S.K."/>
            <person name="Zeng Q."/>
            <person name="Gargeya S."/>
            <person name="Fitzgerald M."/>
            <person name="Haas B."/>
            <person name="Abouelleil A."/>
            <person name="Alvarado L."/>
            <person name="Arachchi H.M."/>
            <person name="Berlin A."/>
            <person name="Chapman S.B."/>
            <person name="Gearin G."/>
            <person name="Goldberg J."/>
            <person name="Griggs A."/>
            <person name="Gujja S."/>
            <person name="Hansen M."/>
            <person name="Heiman D."/>
            <person name="Howarth C."/>
            <person name="Larimer J."/>
            <person name="Lui A."/>
            <person name="MacDonald P.J.P."/>
            <person name="McCowen C."/>
            <person name="Montmayeur A."/>
            <person name="Murphy C."/>
            <person name="Neiman D."/>
            <person name="Pearson M."/>
            <person name="Priest M."/>
            <person name="Roberts A."/>
            <person name="Saif S."/>
            <person name="Shea T."/>
            <person name="Sisk P."/>
            <person name="Stolte C."/>
            <person name="Sykes S."/>
            <person name="Wortman J."/>
            <person name="Nusbaum C."/>
            <person name="Birren B."/>
        </authorList>
    </citation>
    <scope>NUCLEOTIDE SEQUENCE [LARGE SCALE GENOMIC DNA]</scope>
    <source>
        <strain evidence="23 24">ATCC 51366</strain>
    </source>
</reference>
<evidence type="ECO:0000259" key="21">
    <source>
        <dbReference type="Pfam" id="PF02875"/>
    </source>
</evidence>
<comment type="catalytic activity">
    <reaction evidence="18 19 20">
        <text>UDP-N-acetyl-alpha-D-muramoyl-L-alanine + D-glutamate + ATP = UDP-N-acetyl-alpha-D-muramoyl-L-alanyl-D-glutamate + ADP + phosphate + H(+)</text>
        <dbReference type="Rhea" id="RHEA:16429"/>
        <dbReference type="ChEBI" id="CHEBI:15378"/>
        <dbReference type="ChEBI" id="CHEBI:29986"/>
        <dbReference type="ChEBI" id="CHEBI:30616"/>
        <dbReference type="ChEBI" id="CHEBI:43474"/>
        <dbReference type="ChEBI" id="CHEBI:83898"/>
        <dbReference type="ChEBI" id="CHEBI:83900"/>
        <dbReference type="ChEBI" id="CHEBI:456216"/>
        <dbReference type="EC" id="6.3.2.9"/>
    </reaction>
</comment>
<evidence type="ECO:0000256" key="2">
    <source>
        <dbReference type="ARBA" id="ARBA00004496"/>
    </source>
</evidence>
<dbReference type="Proteomes" id="UP000004191">
    <property type="component" value="Unassembled WGS sequence"/>
</dbReference>
<dbReference type="UniPathway" id="UPA00219"/>
<comment type="similarity">
    <text evidence="4 19">Belongs to the MurCDEF family.</text>
</comment>
<dbReference type="EC" id="6.3.2.9" evidence="5 19"/>
<dbReference type="STRING" id="883114.HMPREF9709_00920"/>
<feature type="domain" description="Mur ligase central" evidence="22">
    <location>
        <begin position="113"/>
        <end position="281"/>
    </location>
</feature>
<dbReference type="OrthoDB" id="9809796at2"/>
<evidence type="ECO:0000256" key="8">
    <source>
        <dbReference type="ARBA" id="ARBA00022598"/>
    </source>
</evidence>
<keyword evidence="10 19" id="KW-0547">Nucleotide-binding</keyword>
<comment type="pathway">
    <text evidence="3 19 20">Cell wall biogenesis; peptidoglycan biosynthesis.</text>
</comment>
<dbReference type="InterPro" id="IPR018109">
    <property type="entry name" value="Folylpolyglutamate_synth_CS"/>
</dbReference>
<evidence type="ECO:0000256" key="9">
    <source>
        <dbReference type="ARBA" id="ARBA00022618"/>
    </source>
</evidence>
<keyword evidence="24" id="KW-1185">Reference proteome</keyword>
<dbReference type="PATRIC" id="fig|883114.3.peg.910"/>
<dbReference type="Pfam" id="PF02875">
    <property type="entry name" value="Mur_ligase_C"/>
    <property type="match status" value="1"/>
</dbReference>
<dbReference type="GO" id="GO:0071555">
    <property type="term" value="P:cell wall organization"/>
    <property type="evidence" value="ECO:0007669"/>
    <property type="project" value="UniProtKB-KW"/>
</dbReference>
<evidence type="ECO:0000256" key="10">
    <source>
        <dbReference type="ARBA" id="ARBA00022741"/>
    </source>
</evidence>
<dbReference type="GO" id="GO:0051301">
    <property type="term" value="P:cell division"/>
    <property type="evidence" value="ECO:0007669"/>
    <property type="project" value="UniProtKB-KW"/>
</dbReference>
<dbReference type="HOGENOM" id="CLU_032540_0_1_9"/>
<evidence type="ECO:0000256" key="15">
    <source>
        <dbReference type="ARBA" id="ARBA00023316"/>
    </source>
</evidence>
<dbReference type="SUPFAM" id="SSF53244">
    <property type="entry name" value="MurD-like peptide ligases, peptide-binding domain"/>
    <property type="match status" value="1"/>
</dbReference>
<accession>H3NNK9</accession>
<evidence type="ECO:0000256" key="18">
    <source>
        <dbReference type="ARBA" id="ARBA00047632"/>
    </source>
</evidence>
<feature type="domain" description="Mur ligase C-terminal" evidence="21">
    <location>
        <begin position="304"/>
        <end position="417"/>
    </location>
</feature>
<dbReference type="Gene3D" id="3.40.50.720">
    <property type="entry name" value="NAD(P)-binding Rossmann-like Domain"/>
    <property type="match status" value="1"/>
</dbReference>
<comment type="caution">
    <text evidence="23">The sequence shown here is derived from an EMBL/GenBank/DDBJ whole genome shotgun (WGS) entry which is preliminary data.</text>
</comment>
<keyword evidence="11 19" id="KW-0067">ATP-binding</keyword>
<evidence type="ECO:0000256" key="11">
    <source>
        <dbReference type="ARBA" id="ARBA00022840"/>
    </source>
</evidence>
<dbReference type="GO" id="GO:0005524">
    <property type="term" value="F:ATP binding"/>
    <property type="evidence" value="ECO:0007669"/>
    <property type="project" value="UniProtKB-UniRule"/>
</dbReference>
<dbReference type="Gene3D" id="3.40.1190.10">
    <property type="entry name" value="Mur-like, catalytic domain"/>
    <property type="match status" value="1"/>
</dbReference>
<keyword evidence="9 19" id="KW-0132">Cell division</keyword>
<dbReference type="AlphaFoldDB" id="H3NNK9"/>
<dbReference type="PANTHER" id="PTHR43692:SF1">
    <property type="entry name" value="UDP-N-ACETYLMURAMOYLALANINE--D-GLUTAMATE LIGASE"/>
    <property type="match status" value="1"/>
</dbReference>
<organism evidence="23 24">
    <name type="scientific">Helcococcus kunzii ATCC 51366</name>
    <dbReference type="NCBI Taxonomy" id="883114"/>
    <lineage>
        <taxon>Bacteria</taxon>
        <taxon>Bacillati</taxon>
        <taxon>Bacillota</taxon>
        <taxon>Tissierellia</taxon>
        <taxon>Tissierellales</taxon>
        <taxon>Peptoniphilaceae</taxon>
        <taxon>Helcococcus</taxon>
    </lineage>
</organism>
<evidence type="ECO:0000256" key="6">
    <source>
        <dbReference type="ARBA" id="ARBA00015655"/>
    </source>
</evidence>
<sequence>MEVKDKKIIVFGLGVTGKSSIKALYELGAKISIYDDRKYEEYKNSITELEDYISEIIEDYSQLNWSEYYCVLKSPGIRLDNKFVVEANKKGVEVISDIELAYRIWGGDNFVAVTGTNGKTTTTSLISHILNYCGIKSKVVGNIGIGILYEILKNGLDTIYALEMSSFQLSNVEQFKPKIAVFTNITPDHTDWHGSFENYFDAKKNIYKNFKDEDTLVLNKDDKLLSKLKINANTKYFSLIEKADAYLDGDEIVIGNDTFNKNILNLVGKHNIANTLAALLAIQQFDLEFNKVIEAIKDFQSIEHRIEFVEEINGVKYYNDSKGTNIDSTKVALSGFENNVILIAGGYDKKVDFDELFEQVDNIKLLILFGDTKYKIHDAAVKMGVNNINIVDNLEKAVHISKENSSKGDTVLFSPACASWDMYDNYEQRGNHFKSLVRN</sequence>
<evidence type="ECO:0000256" key="12">
    <source>
        <dbReference type="ARBA" id="ARBA00022960"/>
    </source>
</evidence>
<gene>
    <name evidence="19" type="primary">murD</name>
    <name evidence="23" type="ORF">HMPREF9709_00920</name>
</gene>
<dbReference type="GeneID" id="96998913"/>
<dbReference type="GO" id="GO:0009252">
    <property type="term" value="P:peptidoglycan biosynthetic process"/>
    <property type="evidence" value="ECO:0007669"/>
    <property type="project" value="UniProtKB-UniRule"/>
</dbReference>
<evidence type="ECO:0000313" key="24">
    <source>
        <dbReference type="Proteomes" id="UP000004191"/>
    </source>
</evidence>
<evidence type="ECO:0000256" key="20">
    <source>
        <dbReference type="RuleBase" id="RU003664"/>
    </source>
</evidence>
<dbReference type="PANTHER" id="PTHR43692">
    <property type="entry name" value="UDP-N-ACETYLMURAMOYLALANINE--D-GLUTAMATE LIGASE"/>
    <property type="match status" value="1"/>
</dbReference>
<dbReference type="InterPro" id="IPR036565">
    <property type="entry name" value="Mur-like_cat_sf"/>
</dbReference>
<dbReference type="InterPro" id="IPR005762">
    <property type="entry name" value="MurD"/>
</dbReference>
<evidence type="ECO:0000256" key="5">
    <source>
        <dbReference type="ARBA" id="ARBA00012212"/>
    </source>
</evidence>
<dbReference type="GO" id="GO:0004326">
    <property type="term" value="F:tetrahydrofolylpolyglutamate synthase activity"/>
    <property type="evidence" value="ECO:0007669"/>
    <property type="project" value="InterPro"/>
</dbReference>
<dbReference type="InterPro" id="IPR004101">
    <property type="entry name" value="Mur_ligase_C"/>
</dbReference>
<name>H3NNK9_9FIRM</name>
<dbReference type="InterPro" id="IPR036615">
    <property type="entry name" value="Mur_ligase_C_dom_sf"/>
</dbReference>
<proteinExistence type="inferred from homology"/>
<dbReference type="PROSITE" id="PS01011">
    <property type="entry name" value="FOLYLPOLYGLU_SYNT_1"/>
    <property type="match status" value="1"/>
</dbReference>
<dbReference type="GO" id="GO:0008764">
    <property type="term" value="F:UDP-N-acetylmuramoylalanine-D-glutamate ligase activity"/>
    <property type="evidence" value="ECO:0007669"/>
    <property type="project" value="UniProtKB-UniRule"/>
</dbReference>
<dbReference type="HAMAP" id="MF_00639">
    <property type="entry name" value="MurD"/>
    <property type="match status" value="1"/>
</dbReference>